<dbReference type="EMBL" id="JAXAVV010000023">
    <property type="protein sequence ID" value="MDX8054719.1"/>
    <property type="molecule type" value="Genomic_DNA"/>
</dbReference>
<dbReference type="SUPFAM" id="SSF48452">
    <property type="entry name" value="TPR-like"/>
    <property type="match status" value="1"/>
</dbReference>
<comment type="caution">
    <text evidence="1">The sequence shown here is derived from an EMBL/GenBank/DDBJ whole genome shotgun (WGS) entry which is preliminary data.</text>
</comment>
<dbReference type="InterPro" id="IPR011990">
    <property type="entry name" value="TPR-like_helical_dom_sf"/>
</dbReference>
<proteinExistence type="predicted"/>
<name>A0ABU4U376_9PSEU</name>
<dbReference type="Proteomes" id="UP001271792">
    <property type="component" value="Unassembled WGS sequence"/>
</dbReference>
<organism evidence="1 2">
    <name type="scientific">Lentzea kristufekii</name>
    <dbReference type="NCBI Taxonomy" id="3095430"/>
    <lineage>
        <taxon>Bacteria</taxon>
        <taxon>Bacillati</taxon>
        <taxon>Actinomycetota</taxon>
        <taxon>Actinomycetes</taxon>
        <taxon>Pseudonocardiales</taxon>
        <taxon>Pseudonocardiaceae</taxon>
        <taxon>Lentzea</taxon>
    </lineage>
</organism>
<reference evidence="1 2" key="2">
    <citation type="submission" date="2023-11" db="EMBL/GenBank/DDBJ databases">
        <authorList>
            <person name="Lara A.C."/>
            <person name="Chronakova A."/>
        </authorList>
    </citation>
    <scope>NUCLEOTIDE SEQUENCE [LARGE SCALE GENOMIC DNA]</scope>
    <source>
        <strain evidence="1 2">BCCO 10_0798</strain>
    </source>
</reference>
<dbReference type="Pfam" id="PF13424">
    <property type="entry name" value="TPR_12"/>
    <property type="match status" value="1"/>
</dbReference>
<reference evidence="1 2" key="1">
    <citation type="submission" date="2023-11" db="EMBL/GenBank/DDBJ databases">
        <title>Lentzea sokolovensis, sp. nov., Lentzea kristufkii, sp. nov., and Lentzea miocenensis, sp. nov., rare actinobacteria from Sokolov Coal Basin, Miocene lacustrine sediment, Czech Republic.</title>
        <authorList>
            <person name="Lara A."/>
            <person name="Kotroba L."/>
            <person name="Nouioui I."/>
            <person name="Neumann-Schaal M."/>
            <person name="Mast Y."/>
            <person name="Chronakova A."/>
        </authorList>
    </citation>
    <scope>NUCLEOTIDE SEQUENCE [LARGE SCALE GENOMIC DNA]</scope>
    <source>
        <strain evidence="1 2">BCCO 10_0798</strain>
    </source>
</reference>
<keyword evidence="2" id="KW-1185">Reference proteome</keyword>
<protein>
    <submittedName>
        <fullName evidence="1">Tetratricopeptide repeat protein</fullName>
    </submittedName>
</protein>
<gene>
    <name evidence="1" type="ORF">SK571_35575</name>
</gene>
<dbReference type="Gene3D" id="1.25.40.10">
    <property type="entry name" value="Tetratricopeptide repeat domain"/>
    <property type="match status" value="1"/>
</dbReference>
<evidence type="ECO:0000313" key="2">
    <source>
        <dbReference type="Proteomes" id="UP001271792"/>
    </source>
</evidence>
<sequence length="97" mass="10721">MRPSLGTLSLLGDAYLGLDRVDEARRAFERVLDGHRSTSGPDHPLTLFASTKLGFALRRSGEHEQAKNLLLGVQAIATEVLEADHPIMDMLRIIQQD</sequence>
<accession>A0ABU4U376</accession>
<dbReference type="RefSeq" id="WP_319988489.1">
    <property type="nucleotide sequence ID" value="NZ_JAXAVV010000023.1"/>
</dbReference>
<evidence type="ECO:0000313" key="1">
    <source>
        <dbReference type="EMBL" id="MDX8054719.1"/>
    </source>
</evidence>